<evidence type="ECO:0000313" key="1">
    <source>
        <dbReference type="EMBL" id="MFD1143460.1"/>
    </source>
</evidence>
<proteinExistence type="predicted"/>
<name>A0ABW3QE94_9BACT</name>
<dbReference type="RefSeq" id="WP_265991421.1">
    <property type="nucleotide sequence ID" value="NZ_CP110973.1"/>
</dbReference>
<dbReference type="EMBL" id="JBHTLP010000011">
    <property type="protein sequence ID" value="MFD1143460.1"/>
    <property type="molecule type" value="Genomic_DNA"/>
</dbReference>
<sequence length="83" mass="9351">MFLSFSYVNSEGLVNTRSSIGLDLEAIFNLLNFLVAQGDTLLSAFVIDTKGVRTDLPLDVFDGKSIDEHMKNLQKEFRLLVRL</sequence>
<dbReference type="Proteomes" id="UP001597116">
    <property type="component" value="Unassembled WGS sequence"/>
</dbReference>
<reference evidence="2" key="1">
    <citation type="journal article" date="2019" name="Int. J. Syst. Evol. Microbiol.">
        <title>The Global Catalogue of Microorganisms (GCM) 10K type strain sequencing project: providing services to taxonomists for standard genome sequencing and annotation.</title>
        <authorList>
            <consortium name="The Broad Institute Genomics Platform"/>
            <consortium name="The Broad Institute Genome Sequencing Center for Infectious Disease"/>
            <person name="Wu L."/>
            <person name="Ma J."/>
        </authorList>
    </citation>
    <scope>NUCLEOTIDE SEQUENCE [LARGE SCALE GENOMIC DNA]</scope>
    <source>
        <strain evidence="2">CCUG 55608</strain>
    </source>
</reference>
<comment type="caution">
    <text evidence="1">The sequence shown here is derived from an EMBL/GenBank/DDBJ whole genome shotgun (WGS) entry which is preliminary data.</text>
</comment>
<protein>
    <submittedName>
        <fullName evidence="1">Uncharacterized protein</fullName>
    </submittedName>
</protein>
<gene>
    <name evidence="1" type="ORF">ACFQ4C_20205</name>
</gene>
<keyword evidence="2" id="KW-1185">Reference proteome</keyword>
<evidence type="ECO:0000313" key="2">
    <source>
        <dbReference type="Proteomes" id="UP001597116"/>
    </source>
</evidence>
<accession>A0ABW3QE94</accession>
<organism evidence="1 2">
    <name type="scientific">Larkinella insperata</name>
    <dbReference type="NCBI Taxonomy" id="332158"/>
    <lineage>
        <taxon>Bacteria</taxon>
        <taxon>Pseudomonadati</taxon>
        <taxon>Bacteroidota</taxon>
        <taxon>Cytophagia</taxon>
        <taxon>Cytophagales</taxon>
        <taxon>Spirosomataceae</taxon>
        <taxon>Larkinella</taxon>
    </lineage>
</organism>